<accession>A0A0A1W5W7</accession>
<name>A0A0A1W5W7_9SPHN</name>
<dbReference type="EMBL" id="BBPI01000034">
    <property type="protein sequence ID" value="GAM00551.1"/>
    <property type="molecule type" value="Genomic_DNA"/>
</dbReference>
<gene>
    <name evidence="1" type="ORF">SP5_034_01260</name>
</gene>
<evidence type="ECO:0000313" key="2">
    <source>
        <dbReference type="Proteomes" id="UP000032305"/>
    </source>
</evidence>
<dbReference type="SUPFAM" id="SSF161266">
    <property type="entry name" value="Gam-like"/>
    <property type="match status" value="1"/>
</dbReference>
<reference evidence="1 2" key="1">
    <citation type="submission" date="2014-11" db="EMBL/GenBank/DDBJ databases">
        <title>Whole genome shotgun sequence of Sphingomonas parapaucimobilis NBRC 15100.</title>
        <authorList>
            <person name="Katano-Makiyama Y."/>
            <person name="Hosoyama A."/>
            <person name="Hashimoto M."/>
            <person name="Hosoyama Y."/>
            <person name="Noguchi M."/>
            <person name="Numata M."/>
            <person name="Tsuchikane K."/>
            <person name="Hirakata S."/>
            <person name="Uohara A."/>
            <person name="Shimodaira J."/>
            <person name="Ohji S."/>
            <person name="Ichikawa N."/>
            <person name="Kimura A."/>
            <person name="Yamazoe A."/>
            <person name="Fujita N."/>
        </authorList>
    </citation>
    <scope>NUCLEOTIDE SEQUENCE [LARGE SCALE GENOMIC DNA]</scope>
    <source>
        <strain evidence="1 2">NBRC 15100</strain>
    </source>
</reference>
<evidence type="ECO:0000313" key="1">
    <source>
        <dbReference type="EMBL" id="GAM00551.1"/>
    </source>
</evidence>
<dbReference type="RefSeq" id="WP_042485595.1">
    <property type="nucleotide sequence ID" value="NZ_BBPI01000034.1"/>
</dbReference>
<proteinExistence type="predicted"/>
<dbReference type="GO" id="GO:0003690">
    <property type="term" value="F:double-stranded DNA binding"/>
    <property type="evidence" value="ECO:0007669"/>
    <property type="project" value="InterPro"/>
</dbReference>
<dbReference type="AlphaFoldDB" id="A0A0A1W5W7"/>
<keyword evidence="2" id="KW-1185">Reference proteome</keyword>
<organism evidence="1 2">
    <name type="scientific">Sphingomonas parapaucimobilis NBRC 15100</name>
    <dbReference type="NCBI Taxonomy" id="1219049"/>
    <lineage>
        <taxon>Bacteria</taxon>
        <taxon>Pseudomonadati</taxon>
        <taxon>Pseudomonadota</taxon>
        <taxon>Alphaproteobacteria</taxon>
        <taxon>Sphingomonadales</taxon>
        <taxon>Sphingomonadaceae</taxon>
        <taxon>Sphingomonas</taxon>
    </lineage>
</organism>
<dbReference type="Pfam" id="PF07352">
    <property type="entry name" value="Phage_Mu_Gam"/>
    <property type="match status" value="1"/>
</dbReference>
<dbReference type="OrthoDB" id="7566148at2"/>
<dbReference type="Proteomes" id="UP000032305">
    <property type="component" value="Unassembled WGS sequence"/>
</dbReference>
<comment type="caution">
    <text evidence="1">The sequence shown here is derived from an EMBL/GenBank/DDBJ whole genome shotgun (WGS) entry which is preliminary data.</text>
</comment>
<protein>
    <submittedName>
        <fullName evidence="1">Uncharacterized protein</fullName>
    </submittedName>
</protein>
<dbReference type="eggNOG" id="ENOG502ZYDC">
    <property type="taxonomic scope" value="Bacteria"/>
</dbReference>
<sequence>MARLRSPAQRAPQTVQQATALATRYAVLSAEVDAIDARRAALMARVNGAADALLVPIAAELKDIAKQLKPWWAASIEDLTGGKRKSIELGGCVLGYRISPPKVVHDHGKDGDAVTMLMGTPYEAITIRVSHSLDKPAILKVLDEQGLLVGDDVPATPLASLGFRSKQTEDFFIDVIAPAAVELGLGGDEPSS</sequence>
<dbReference type="GO" id="GO:0042262">
    <property type="term" value="P:DNA protection"/>
    <property type="evidence" value="ECO:0007669"/>
    <property type="project" value="InterPro"/>
</dbReference>
<dbReference type="InterPro" id="IPR009951">
    <property type="entry name" value="Host-nuc_inhib_Gam"/>
</dbReference>